<protein>
    <submittedName>
        <fullName evidence="2">4294_t:CDS:1</fullName>
    </submittedName>
</protein>
<feature type="compositionally biased region" description="Polar residues" evidence="1">
    <location>
        <begin position="177"/>
        <end position="209"/>
    </location>
</feature>
<keyword evidence="3" id="KW-1185">Reference proteome</keyword>
<sequence>MNIYQYRAPSDSNVCSYFKTFPLSVWSHKHFIENTNILDFEQSTRLWYENLTTIRNLPNSLVSKEILDIITKRKMGDTFTLNKKKRKYAEDEVHTSSVTTSAELLKDTFEHHKKYTQQKLDVSATPSPPSTVTFAINQDNEFSEEAVIVIEAKTSDEHIYSAVNESEITKQKPRNSFLPSSTSKPSGNEVSNPGISLSGLPSMTNNSTT</sequence>
<dbReference type="AlphaFoldDB" id="A0A9N9H111"/>
<evidence type="ECO:0000313" key="2">
    <source>
        <dbReference type="EMBL" id="CAG8639491.1"/>
    </source>
</evidence>
<gene>
    <name evidence="2" type="ORF">FMOSSE_LOCUS10910</name>
</gene>
<dbReference type="Proteomes" id="UP000789375">
    <property type="component" value="Unassembled WGS sequence"/>
</dbReference>
<reference evidence="2" key="1">
    <citation type="submission" date="2021-06" db="EMBL/GenBank/DDBJ databases">
        <authorList>
            <person name="Kallberg Y."/>
            <person name="Tangrot J."/>
            <person name="Rosling A."/>
        </authorList>
    </citation>
    <scope>NUCLEOTIDE SEQUENCE</scope>
    <source>
        <strain evidence="2">87-6 pot B 2015</strain>
    </source>
</reference>
<evidence type="ECO:0000313" key="3">
    <source>
        <dbReference type="Proteomes" id="UP000789375"/>
    </source>
</evidence>
<accession>A0A9N9H111</accession>
<organism evidence="2 3">
    <name type="scientific">Funneliformis mosseae</name>
    <name type="common">Endomycorrhizal fungus</name>
    <name type="synonym">Glomus mosseae</name>
    <dbReference type="NCBI Taxonomy" id="27381"/>
    <lineage>
        <taxon>Eukaryota</taxon>
        <taxon>Fungi</taxon>
        <taxon>Fungi incertae sedis</taxon>
        <taxon>Mucoromycota</taxon>
        <taxon>Glomeromycotina</taxon>
        <taxon>Glomeromycetes</taxon>
        <taxon>Glomerales</taxon>
        <taxon>Glomeraceae</taxon>
        <taxon>Funneliformis</taxon>
    </lineage>
</organism>
<feature type="region of interest" description="Disordered" evidence="1">
    <location>
        <begin position="163"/>
        <end position="209"/>
    </location>
</feature>
<comment type="caution">
    <text evidence="2">The sequence shown here is derived from an EMBL/GenBank/DDBJ whole genome shotgun (WGS) entry which is preliminary data.</text>
</comment>
<proteinExistence type="predicted"/>
<name>A0A9N9H111_FUNMO</name>
<evidence type="ECO:0000256" key="1">
    <source>
        <dbReference type="SAM" id="MobiDB-lite"/>
    </source>
</evidence>
<feature type="non-terminal residue" evidence="2">
    <location>
        <position position="1"/>
    </location>
</feature>
<feature type="non-terminal residue" evidence="2">
    <location>
        <position position="209"/>
    </location>
</feature>
<dbReference type="EMBL" id="CAJVPP010003895">
    <property type="protein sequence ID" value="CAG8639491.1"/>
    <property type="molecule type" value="Genomic_DNA"/>
</dbReference>